<dbReference type="OrthoDB" id="4746440at2"/>
<evidence type="ECO:0000256" key="1">
    <source>
        <dbReference type="ARBA" id="ARBA00023125"/>
    </source>
</evidence>
<dbReference type="EMBL" id="MBEE01000056">
    <property type="protein sequence ID" value="OCB59435.1"/>
    <property type="molecule type" value="Genomic_DNA"/>
</dbReference>
<dbReference type="PRINTS" id="PR00455">
    <property type="entry name" value="HTHTETR"/>
</dbReference>
<dbReference type="AlphaFoldDB" id="A0A1B9DBS8"/>
<dbReference type="Gene3D" id="1.10.357.10">
    <property type="entry name" value="Tetracycline Repressor, domain 2"/>
    <property type="match status" value="1"/>
</dbReference>
<accession>A0A1B9DBS8</accession>
<sequence>MTQATATDTRAAIIAAAFACFRTQSLAKTTIVDIARAADVSRSTFYEYFRDKETIVEACAEAASQRFYRNMAKAIDRRGGSTLEGRLVEAAVFVTQARRVVEPEAYFDEAEVNLMMTKNAAMLLKECTEFLAPYVSAARLTGEVRSDLDIPTATEWFARILFSLFTTPSPTIDMRDDDAVAEFVRAYVVDGFVDGHGRRARRPASANPAHGNV</sequence>
<feature type="domain" description="HTH tetR-type" evidence="3">
    <location>
        <begin position="7"/>
        <end position="67"/>
    </location>
</feature>
<reference evidence="4 5" key="1">
    <citation type="submission" date="2016-06" db="EMBL/GenBank/DDBJ databases">
        <authorList>
            <person name="Kjaerup R.B."/>
            <person name="Dalgaard T.S."/>
            <person name="Juul-Madsen H.R."/>
        </authorList>
    </citation>
    <scope>NUCLEOTIDE SEQUENCE [LARGE SCALE GENOMIC DNA]</scope>
    <source>
        <strain evidence="4 5">E3012</strain>
    </source>
</reference>
<dbReference type="RefSeq" id="WP_065445564.1">
    <property type="nucleotide sequence ID" value="NZ_MBEA01000279.1"/>
</dbReference>
<dbReference type="PANTHER" id="PTHR30055:SF226">
    <property type="entry name" value="HTH-TYPE TRANSCRIPTIONAL REGULATOR PKSA"/>
    <property type="match status" value="1"/>
</dbReference>
<keyword evidence="1 2" id="KW-0238">DNA-binding</keyword>
<dbReference type="InterPro" id="IPR009057">
    <property type="entry name" value="Homeodomain-like_sf"/>
</dbReference>
<dbReference type="GO" id="GO:0003700">
    <property type="term" value="F:DNA-binding transcription factor activity"/>
    <property type="evidence" value="ECO:0007669"/>
    <property type="project" value="TreeGrafter"/>
</dbReference>
<dbReference type="InterPro" id="IPR001647">
    <property type="entry name" value="HTH_TetR"/>
</dbReference>
<dbReference type="Proteomes" id="UP000092683">
    <property type="component" value="Unassembled WGS sequence"/>
</dbReference>
<dbReference type="Pfam" id="PF00440">
    <property type="entry name" value="TetR_N"/>
    <property type="match status" value="1"/>
</dbReference>
<dbReference type="PANTHER" id="PTHR30055">
    <property type="entry name" value="HTH-TYPE TRANSCRIPTIONAL REGULATOR RUTR"/>
    <property type="match status" value="1"/>
</dbReference>
<feature type="DNA-binding region" description="H-T-H motif" evidence="2">
    <location>
        <begin position="30"/>
        <end position="49"/>
    </location>
</feature>
<organism evidence="4 5">
    <name type="scientific">Mycobacterium malmoense</name>
    <dbReference type="NCBI Taxonomy" id="1780"/>
    <lineage>
        <taxon>Bacteria</taxon>
        <taxon>Bacillati</taxon>
        <taxon>Actinomycetota</taxon>
        <taxon>Actinomycetes</taxon>
        <taxon>Mycobacteriales</taxon>
        <taxon>Mycobacteriaceae</taxon>
        <taxon>Mycobacterium</taxon>
    </lineage>
</organism>
<dbReference type="SUPFAM" id="SSF46689">
    <property type="entry name" value="Homeodomain-like"/>
    <property type="match status" value="1"/>
</dbReference>
<evidence type="ECO:0000259" key="3">
    <source>
        <dbReference type="PROSITE" id="PS50977"/>
    </source>
</evidence>
<dbReference type="GO" id="GO:0000976">
    <property type="term" value="F:transcription cis-regulatory region binding"/>
    <property type="evidence" value="ECO:0007669"/>
    <property type="project" value="TreeGrafter"/>
</dbReference>
<comment type="caution">
    <text evidence="4">The sequence shown here is derived from an EMBL/GenBank/DDBJ whole genome shotgun (WGS) entry which is preliminary data.</text>
</comment>
<proteinExistence type="predicted"/>
<gene>
    <name evidence="4" type="ORF">A5677_15050</name>
</gene>
<name>A0A1B9DBS8_MYCMA</name>
<evidence type="ECO:0000313" key="4">
    <source>
        <dbReference type="EMBL" id="OCB59435.1"/>
    </source>
</evidence>
<evidence type="ECO:0000313" key="5">
    <source>
        <dbReference type="Proteomes" id="UP000092683"/>
    </source>
</evidence>
<dbReference type="InterPro" id="IPR050109">
    <property type="entry name" value="HTH-type_TetR-like_transc_reg"/>
</dbReference>
<protein>
    <submittedName>
        <fullName evidence="4">TetR family transcriptional regulator</fullName>
    </submittedName>
</protein>
<dbReference type="PROSITE" id="PS50977">
    <property type="entry name" value="HTH_TETR_2"/>
    <property type="match status" value="1"/>
</dbReference>
<evidence type="ECO:0000256" key="2">
    <source>
        <dbReference type="PROSITE-ProRule" id="PRU00335"/>
    </source>
</evidence>